<dbReference type="Gene3D" id="3.40.720.10">
    <property type="entry name" value="Alkaline Phosphatase, subunit A"/>
    <property type="match status" value="1"/>
</dbReference>
<organism evidence="1 2">
    <name type="scientific">Folsomia candida</name>
    <name type="common">Springtail</name>
    <dbReference type="NCBI Taxonomy" id="158441"/>
    <lineage>
        <taxon>Eukaryota</taxon>
        <taxon>Metazoa</taxon>
        <taxon>Ecdysozoa</taxon>
        <taxon>Arthropoda</taxon>
        <taxon>Hexapoda</taxon>
        <taxon>Collembola</taxon>
        <taxon>Entomobryomorpha</taxon>
        <taxon>Isotomoidea</taxon>
        <taxon>Isotomidae</taxon>
        <taxon>Proisotominae</taxon>
        <taxon>Folsomia</taxon>
    </lineage>
</organism>
<dbReference type="Pfam" id="PF02995">
    <property type="entry name" value="DUF229"/>
    <property type="match status" value="1"/>
</dbReference>
<dbReference type="EMBL" id="LNIX01000003">
    <property type="protein sequence ID" value="OXA57093.1"/>
    <property type="molecule type" value="Genomic_DNA"/>
</dbReference>
<proteinExistence type="predicted"/>
<dbReference type="SUPFAM" id="SSF53649">
    <property type="entry name" value="Alkaline phosphatase-like"/>
    <property type="match status" value="1"/>
</dbReference>
<dbReference type="CDD" id="cd16021">
    <property type="entry name" value="ALP_like"/>
    <property type="match status" value="1"/>
</dbReference>
<comment type="caution">
    <text evidence="1">The sequence shown here is derived from an EMBL/GenBank/DDBJ whole genome shotgun (WGS) entry which is preliminary data.</text>
</comment>
<dbReference type="OMA" id="RANESWA"/>
<protein>
    <submittedName>
        <fullName evidence="1">Uncharacterized protein</fullName>
    </submittedName>
</protein>
<evidence type="ECO:0000313" key="2">
    <source>
        <dbReference type="Proteomes" id="UP000198287"/>
    </source>
</evidence>
<dbReference type="STRING" id="158441.A0A226EHF0"/>
<name>A0A226EHF0_FOLCA</name>
<dbReference type="FunFam" id="3.40.720.10:FF:000017">
    <property type="entry name" value="Predicted protein"/>
    <property type="match status" value="1"/>
</dbReference>
<sequence>FLKIDKSVYNDLLVDTKHCKIPNFHPFDPMVVPLMHKAEWVEDCRKISYHWTYRDGNMINFNKTALKQDGFEFRDLNCCYKTVTRVEQEMTNFDKNAENLIKYSNCIPMTELRTKFNHDEFIMIECSKKLIPLVIYRGFHPIAQPFRSKSTQDKIEYWKNHDNLPPNILILGLDSTSRLNFRRNMPKTVETIEKLGAIEMMGYTKSGERTFHAMSTMLTGYSGSSLIKKCKLTDQGGYDPCPFIWKRLNRSKYLTAYSEDWPDMYAFGTGGFIKQPVDYYLRTLFNAAHDYALPFPINQFVRLSTNWCIGHQTNDDLLLDYTESLLQLAHDYKSPLFTMSFSNTYPHSMDHNLIQLLDETYADFLERMKTKGYLNDTILFFLSDHGQRFGPLRETLSGWYEDKLPNLWIFLPDGIKEKYPDLQDALEINSRQLTSPYMFYWSINFILDKFFPNSNPSEIIFKNETIPRKFTEYNFFQKLPKNLKCSDVGVPDVFCACNPLRELNLDNPMLLLAGELALSQLNAKLPKTCLKLKVGRVNGGAIIENLGLSKTTYIIGIVTDPGKMQIEANIDYFKDIKTFNNISQIQRMNKINKIDVKCLKGDKEFELFCICGD</sequence>
<dbReference type="InterPro" id="IPR004245">
    <property type="entry name" value="DUF229"/>
</dbReference>
<gene>
    <name evidence="1" type="ORF">Fcan01_06855</name>
</gene>
<dbReference type="OrthoDB" id="413313at2759"/>
<keyword evidence="2" id="KW-1185">Reference proteome</keyword>
<dbReference type="AlphaFoldDB" id="A0A226EHF0"/>
<dbReference type="PANTHER" id="PTHR10974">
    <property type="entry name" value="FI08016P-RELATED"/>
    <property type="match status" value="1"/>
</dbReference>
<dbReference type="GO" id="GO:0005615">
    <property type="term" value="C:extracellular space"/>
    <property type="evidence" value="ECO:0007669"/>
    <property type="project" value="TreeGrafter"/>
</dbReference>
<feature type="non-terminal residue" evidence="1">
    <location>
        <position position="1"/>
    </location>
</feature>
<evidence type="ECO:0000313" key="1">
    <source>
        <dbReference type="EMBL" id="OXA57093.1"/>
    </source>
</evidence>
<dbReference type="InterPro" id="IPR017850">
    <property type="entry name" value="Alkaline_phosphatase_core_sf"/>
</dbReference>
<accession>A0A226EHF0</accession>
<dbReference type="Proteomes" id="UP000198287">
    <property type="component" value="Unassembled WGS sequence"/>
</dbReference>
<reference evidence="1 2" key="1">
    <citation type="submission" date="2015-12" db="EMBL/GenBank/DDBJ databases">
        <title>The genome of Folsomia candida.</title>
        <authorList>
            <person name="Faddeeva A."/>
            <person name="Derks M.F."/>
            <person name="Anvar Y."/>
            <person name="Smit S."/>
            <person name="Van Straalen N."/>
            <person name="Roelofs D."/>
        </authorList>
    </citation>
    <scope>NUCLEOTIDE SEQUENCE [LARGE SCALE GENOMIC DNA]</scope>
    <source>
        <strain evidence="1 2">VU population</strain>
        <tissue evidence="1">Whole body</tissue>
    </source>
</reference>
<dbReference type="PANTHER" id="PTHR10974:SF1">
    <property type="entry name" value="FI08016P-RELATED"/>
    <property type="match status" value="1"/>
</dbReference>